<sequence>MSAIDPSKATKNNSTTAFLTSLAVNGALLLIEVGAFIILKQRLWRIYSPRTVLPPLDKRAQELPPGIWRWIPAIITSPVEDIASYYPRIYLVPTDFFFIYMFLRFIRLLIIIFLVFTMTTFLIIIPANAAYIPSINKGLDRITWSNITDPNNQTRFAAHVIVVYLLTAFVIYLIRREMLHFVHMRQQFLISKSHSHLAQARTVLVTGVPDELASEHDLRTFASFVPGGVDRIWLYRDTGPLNELFERRVDACSKLEEAEATILKTATLAWHAKNKQYKKSQARKLKDEEYSKEDSGLSIPVANQQLLDELVSPDNQPKHRTGFLGIFGRKVDTIQWCKKKTMETHPKDIVWRNLDDGALEMKSRYLISWLATAGLIFVWAFPVTFIGTLSNVSDLCDKISSHYCKRSNRRCITPSSSRDSFCSTSFHIERSGLVRMHPEIFPHISQRLSPLLSFPVDTRLLDLTQGLAGAGSALVQLASLVLHYLRKWFLGRTPRQAYEVTFKMPSADFGILLPRLSLLATITFSYSVLSPLINLLAFIILTQVFDQPDEKETGGLYFPMAVNNLSCLLFLKVSSAGVPALVQAIFMLVLLIITACAHMFIANSFRPLGQFLPMSLATKKMAKRYAKRAEKEGIRLDDDSDNEIDLFSKHRIRSVRRRIHATTKKLDDKLDQLKAKANGEHSGRNRSQRASLESHQSTELVGLALQDAMPAAEAAKVSASSTDDPQKLSRKSSASSRKKERKSSSPRIPTFDAPAPAVKDSDTSDDEEDENDHAFDHPSTYADQVSIWIPKDILGLSNLLVKDLKDVGIDASDVGASMDAKGVVEVTRNPPDEEWDGGHDL</sequence>
<comment type="caution">
    <text evidence="13">The sequence shown here is derived from an EMBL/GenBank/DDBJ whole genome shotgun (WGS) entry which is preliminary data.</text>
</comment>
<organism evidence="13 14">
    <name type="scientific">Psilocybe cyanescens</name>
    <dbReference type="NCBI Taxonomy" id="93625"/>
    <lineage>
        <taxon>Eukaryota</taxon>
        <taxon>Fungi</taxon>
        <taxon>Dikarya</taxon>
        <taxon>Basidiomycota</taxon>
        <taxon>Agaricomycotina</taxon>
        <taxon>Agaricomycetes</taxon>
        <taxon>Agaricomycetidae</taxon>
        <taxon>Agaricales</taxon>
        <taxon>Agaricineae</taxon>
        <taxon>Strophariaceae</taxon>
        <taxon>Psilocybe</taxon>
    </lineage>
</organism>
<accession>A0A409XSH1</accession>
<evidence type="ECO:0000259" key="12">
    <source>
        <dbReference type="Pfam" id="PF14703"/>
    </source>
</evidence>
<feature type="region of interest" description="Disordered" evidence="7">
    <location>
        <begin position="714"/>
        <end position="778"/>
    </location>
</feature>
<dbReference type="Pfam" id="PF02714">
    <property type="entry name" value="RSN1_7TM"/>
    <property type="match status" value="1"/>
</dbReference>
<dbReference type="GO" id="GO:0005886">
    <property type="term" value="C:plasma membrane"/>
    <property type="evidence" value="ECO:0007669"/>
    <property type="project" value="TreeGrafter"/>
</dbReference>
<dbReference type="Pfam" id="PF13967">
    <property type="entry name" value="RSN1_TM"/>
    <property type="match status" value="2"/>
</dbReference>
<dbReference type="InterPro" id="IPR022257">
    <property type="entry name" value="PHM7_ext"/>
</dbReference>
<dbReference type="PANTHER" id="PTHR13018">
    <property type="entry name" value="PROBABLE MEMBRANE PROTEIN DUF221-RELATED"/>
    <property type="match status" value="1"/>
</dbReference>
<dbReference type="InterPro" id="IPR045122">
    <property type="entry name" value="Csc1-like"/>
</dbReference>
<dbReference type="Pfam" id="PF14703">
    <property type="entry name" value="PHM7_cyt"/>
    <property type="match status" value="1"/>
</dbReference>
<feature type="domain" description="CSC1/OSCA1-like N-terminal transmembrane" evidence="11">
    <location>
        <begin position="17"/>
        <end position="83"/>
    </location>
</feature>
<dbReference type="AlphaFoldDB" id="A0A409XSH1"/>
<dbReference type="InterPro" id="IPR003864">
    <property type="entry name" value="CSC1/OSCA1-like_7TM"/>
</dbReference>
<feature type="transmembrane region" description="Helical" evidence="8">
    <location>
        <begin position="556"/>
        <end position="573"/>
    </location>
</feature>
<gene>
    <name evidence="13" type="ORF">CVT25_012737</name>
</gene>
<dbReference type="STRING" id="93625.A0A409XSH1"/>
<feature type="transmembrane region" description="Helical" evidence="8">
    <location>
        <begin position="156"/>
        <end position="174"/>
    </location>
</feature>
<feature type="transmembrane region" description="Helical" evidence="8">
    <location>
        <begin position="580"/>
        <end position="601"/>
    </location>
</feature>
<reference evidence="13 14" key="1">
    <citation type="journal article" date="2018" name="Evol. Lett.">
        <title>Horizontal gene cluster transfer increased hallucinogenic mushroom diversity.</title>
        <authorList>
            <person name="Reynolds H.T."/>
            <person name="Vijayakumar V."/>
            <person name="Gluck-Thaler E."/>
            <person name="Korotkin H.B."/>
            <person name="Matheny P.B."/>
            <person name="Slot J.C."/>
        </authorList>
    </citation>
    <scope>NUCLEOTIDE SEQUENCE [LARGE SCALE GENOMIC DNA]</scope>
    <source>
        <strain evidence="13 14">2631</strain>
    </source>
</reference>
<feature type="transmembrane region" description="Helical" evidence="8">
    <location>
        <begin position="366"/>
        <end position="385"/>
    </location>
</feature>
<dbReference type="OrthoDB" id="1076608at2759"/>
<feature type="domain" description="10TM putative phosphate transporter extracellular tail" evidence="10">
    <location>
        <begin position="764"/>
        <end position="832"/>
    </location>
</feature>
<comment type="subcellular location">
    <subcellularLocation>
        <location evidence="1">Membrane</location>
        <topology evidence="1">Multi-pass membrane protein</topology>
    </subcellularLocation>
</comment>
<evidence type="ECO:0000256" key="3">
    <source>
        <dbReference type="ARBA" id="ARBA00022448"/>
    </source>
</evidence>
<protein>
    <recommendedName>
        <fullName evidence="15">CSC1/OSCA1-like cytosolic domain-containing protein</fullName>
    </recommendedName>
</protein>
<dbReference type="InParanoid" id="A0A409XSH1"/>
<dbReference type="InterPro" id="IPR032880">
    <property type="entry name" value="CSC1/OSCA1-like_N"/>
</dbReference>
<feature type="domain" description="CSC1/OSCA1-like 7TM region" evidence="9">
    <location>
        <begin position="463"/>
        <end position="569"/>
    </location>
</feature>
<evidence type="ECO:0000256" key="2">
    <source>
        <dbReference type="ARBA" id="ARBA00007779"/>
    </source>
</evidence>
<evidence type="ECO:0000259" key="9">
    <source>
        <dbReference type="Pfam" id="PF02714"/>
    </source>
</evidence>
<dbReference type="Pfam" id="PF12621">
    <property type="entry name" value="PHM7_ext"/>
    <property type="match status" value="1"/>
</dbReference>
<feature type="transmembrane region" description="Helical" evidence="8">
    <location>
        <begin position="518"/>
        <end position="544"/>
    </location>
</feature>
<evidence type="ECO:0000256" key="1">
    <source>
        <dbReference type="ARBA" id="ARBA00004141"/>
    </source>
</evidence>
<evidence type="ECO:0000256" key="8">
    <source>
        <dbReference type="SAM" id="Phobius"/>
    </source>
</evidence>
<dbReference type="GO" id="GO:0005227">
    <property type="term" value="F:calcium-activated cation channel activity"/>
    <property type="evidence" value="ECO:0007669"/>
    <property type="project" value="InterPro"/>
</dbReference>
<keyword evidence="5 8" id="KW-1133">Transmembrane helix</keyword>
<keyword evidence="6 8" id="KW-0472">Membrane</keyword>
<feature type="transmembrane region" description="Helical" evidence="8">
    <location>
        <begin position="108"/>
        <end position="132"/>
    </location>
</feature>
<evidence type="ECO:0000259" key="11">
    <source>
        <dbReference type="Pfam" id="PF13967"/>
    </source>
</evidence>
<keyword evidence="4 8" id="KW-0812">Transmembrane</keyword>
<evidence type="ECO:0000313" key="14">
    <source>
        <dbReference type="Proteomes" id="UP000283269"/>
    </source>
</evidence>
<comment type="similarity">
    <text evidence="2">Belongs to the CSC1 (TC 1.A.17) family.</text>
</comment>
<evidence type="ECO:0008006" key="15">
    <source>
        <dbReference type="Google" id="ProtNLM"/>
    </source>
</evidence>
<feature type="transmembrane region" description="Helical" evidence="8">
    <location>
        <begin position="17"/>
        <end position="39"/>
    </location>
</feature>
<dbReference type="EMBL" id="NHYD01000644">
    <property type="protein sequence ID" value="PPQ93678.1"/>
    <property type="molecule type" value="Genomic_DNA"/>
</dbReference>
<evidence type="ECO:0000256" key="6">
    <source>
        <dbReference type="ARBA" id="ARBA00023136"/>
    </source>
</evidence>
<feature type="domain" description="CSC1/OSCA1-like cytosolic" evidence="12">
    <location>
        <begin position="200"/>
        <end position="346"/>
    </location>
</feature>
<feature type="transmembrane region" description="Helical" evidence="8">
    <location>
        <begin position="463"/>
        <end position="485"/>
    </location>
</feature>
<evidence type="ECO:0000256" key="5">
    <source>
        <dbReference type="ARBA" id="ARBA00022989"/>
    </source>
</evidence>
<dbReference type="PANTHER" id="PTHR13018:SF143">
    <property type="entry name" value="CSC1_OSCA1-LIKE 7TM REGION DOMAIN-CONTAINING PROTEIN"/>
    <property type="match status" value="1"/>
</dbReference>
<dbReference type="InterPro" id="IPR027815">
    <property type="entry name" value="CSC1/OSCA1-like_cyt"/>
</dbReference>
<evidence type="ECO:0000313" key="13">
    <source>
        <dbReference type="EMBL" id="PPQ93678.1"/>
    </source>
</evidence>
<keyword evidence="3" id="KW-0813">Transport</keyword>
<evidence type="ECO:0000259" key="10">
    <source>
        <dbReference type="Pfam" id="PF12621"/>
    </source>
</evidence>
<feature type="domain" description="CSC1/OSCA1-like N-terminal transmembrane" evidence="11">
    <location>
        <begin position="100"/>
        <end position="177"/>
    </location>
</feature>
<evidence type="ECO:0000256" key="7">
    <source>
        <dbReference type="SAM" id="MobiDB-lite"/>
    </source>
</evidence>
<dbReference type="Proteomes" id="UP000283269">
    <property type="component" value="Unassembled WGS sequence"/>
</dbReference>
<evidence type="ECO:0000256" key="4">
    <source>
        <dbReference type="ARBA" id="ARBA00022692"/>
    </source>
</evidence>
<keyword evidence="14" id="KW-1185">Reference proteome</keyword>
<proteinExistence type="inferred from homology"/>
<feature type="region of interest" description="Disordered" evidence="7">
    <location>
        <begin position="675"/>
        <end position="696"/>
    </location>
</feature>
<name>A0A409XSH1_PSICY</name>